<keyword evidence="3 6" id="KW-0812">Transmembrane</keyword>
<keyword evidence="8" id="KW-1185">Reference proteome</keyword>
<protein>
    <submittedName>
        <fullName evidence="7">UbiA prenyltransferase family</fullName>
    </submittedName>
</protein>
<gene>
    <name evidence="7" type="ORF">S2091_1816</name>
</gene>
<proteinExistence type="predicted"/>
<dbReference type="GO" id="GO:0016020">
    <property type="term" value="C:membrane"/>
    <property type="evidence" value="ECO:0007669"/>
    <property type="project" value="UniProtKB-SubCell"/>
</dbReference>
<evidence type="ECO:0000256" key="4">
    <source>
        <dbReference type="ARBA" id="ARBA00022989"/>
    </source>
</evidence>
<feature type="transmembrane region" description="Helical" evidence="6">
    <location>
        <begin position="169"/>
        <end position="186"/>
    </location>
</feature>
<dbReference type="Pfam" id="PF01040">
    <property type="entry name" value="UbiA"/>
    <property type="match status" value="1"/>
</dbReference>
<evidence type="ECO:0000313" key="8">
    <source>
        <dbReference type="Proteomes" id="UP000237839"/>
    </source>
</evidence>
<dbReference type="Gene3D" id="1.10.357.140">
    <property type="entry name" value="UbiA prenyltransferase"/>
    <property type="match status" value="1"/>
</dbReference>
<feature type="transmembrane region" description="Helical" evidence="6">
    <location>
        <begin position="270"/>
        <end position="295"/>
    </location>
</feature>
<keyword evidence="5 6" id="KW-0472">Membrane</keyword>
<dbReference type="Proteomes" id="UP000237839">
    <property type="component" value="Unassembled WGS sequence"/>
</dbReference>
<dbReference type="InterPro" id="IPR000537">
    <property type="entry name" value="UbiA_prenyltransferase"/>
</dbReference>
<comment type="caution">
    <text evidence="7">The sequence shown here is derived from an EMBL/GenBank/DDBJ whole genome shotgun (WGS) entry which is preliminary data.</text>
</comment>
<evidence type="ECO:0000256" key="6">
    <source>
        <dbReference type="SAM" id="Phobius"/>
    </source>
</evidence>
<dbReference type="InterPro" id="IPR044878">
    <property type="entry name" value="UbiA_sf"/>
</dbReference>
<keyword evidence="4 6" id="KW-1133">Transmembrane helix</keyword>
<dbReference type="AlphaFoldDB" id="A0A2S9H0C0"/>
<dbReference type="OrthoDB" id="508337at2"/>
<dbReference type="GO" id="GO:0016765">
    <property type="term" value="F:transferase activity, transferring alkyl or aryl (other than methyl) groups"/>
    <property type="evidence" value="ECO:0007669"/>
    <property type="project" value="InterPro"/>
</dbReference>
<dbReference type="EMBL" id="PUGF01000007">
    <property type="protein sequence ID" value="PRC93429.1"/>
    <property type="molecule type" value="Genomic_DNA"/>
</dbReference>
<name>A0A2S9H0C0_9BURK</name>
<keyword evidence="7" id="KW-0808">Transferase</keyword>
<comment type="subcellular location">
    <subcellularLocation>
        <location evidence="1">Membrane</location>
        <topology evidence="1">Multi-pass membrane protein</topology>
    </subcellularLocation>
</comment>
<evidence type="ECO:0000256" key="1">
    <source>
        <dbReference type="ARBA" id="ARBA00004141"/>
    </source>
</evidence>
<sequence length="306" mass="32859">MTPSHIKIIQPSVFLRLGRVSNLPTIWSNALAGTMLSGATLNEATANLKLFWVMLALTAFYVAGMYLNDAFDAGFDAKNRIRRPIPSGEISRFYVFTIGYFLLGIGVFLLARYGNTSLVCGVSLAFVIVLYNIWHKGNPASPLLMGVCRMLVYFAAASCANGGQFGLPLLLGAVALFSHIVGLTYAAKQEAHNQLGQLWPLMVLALPVLYYAFTVLSPQNDFAGHNMFIGLGLVAALITSNALALRHLLRPAQLRAVPAAVTQLIATTSILDALAVYSMGASISAILFCLAAYVLTRLLQTVIAGT</sequence>
<reference evidence="7 8" key="1">
    <citation type="submission" date="2018-02" db="EMBL/GenBank/DDBJ databases">
        <title>Solimicrobium silvestre gen. nov., sp. nov., isolated from alpine forest soil.</title>
        <authorList>
            <person name="Margesin R."/>
            <person name="Albuquerque L."/>
            <person name="Zhang D.-C."/>
            <person name="Froufe H.J.C."/>
            <person name="Severino R."/>
            <person name="Roxo I."/>
            <person name="Egas C."/>
            <person name="Da Costa M.S."/>
        </authorList>
    </citation>
    <scope>NUCLEOTIDE SEQUENCE [LARGE SCALE GENOMIC DNA]</scope>
    <source>
        <strain evidence="7 8">S20-91</strain>
    </source>
</reference>
<dbReference type="CDD" id="cd13964">
    <property type="entry name" value="PT_UbiA_1"/>
    <property type="match status" value="1"/>
</dbReference>
<evidence type="ECO:0000313" key="7">
    <source>
        <dbReference type="EMBL" id="PRC93429.1"/>
    </source>
</evidence>
<feature type="transmembrane region" description="Helical" evidence="6">
    <location>
        <begin position="116"/>
        <end position="134"/>
    </location>
</feature>
<feature type="transmembrane region" description="Helical" evidence="6">
    <location>
        <begin position="92"/>
        <end position="110"/>
    </location>
</feature>
<accession>A0A2S9H0C0</accession>
<feature type="transmembrane region" description="Helical" evidence="6">
    <location>
        <begin position="198"/>
        <end position="216"/>
    </location>
</feature>
<evidence type="ECO:0000256" key="3">
    <source>
        <dbReference type="ARBA" id="ARBA00022692"/>
    </source>
</evidence>
<organism evidence="7 8">
    <name type="scientific">Solimicrobium silvestre</name>
    <dbReference type="NCBI Taxonomy" id="2099400"/>
    <lineage>
        <taxon>Bacteria</taxon>
        <taxon>Pseudomonadati</taxon>
        <taxon>Pseudomonadota</taxon>
        <taxon>Betaproteobacteria</taxon>
        <taxon>Burkholderiales</taxon>
        <taxon>Oxalobacteraceae</taxon>
        <taxon>Solimicrobium</taxon>
    </lineage>
</organism>
<dbReference type="RefSeq" id="WP_105531480.1">
    <property type="nucleotide sequence ID" value="NZ_PUGF01000007.1"/>
</dbReference>
<feature type="transmembrane region" description="Helical" evidence="6">
    <location>
        <begin position="50"/>
        <end position="71"/>
    </location>
</feature>
<evidence type="ECO:0000256" key="2">
    <source>
        <dbReference type="ARBA" id="ARBA00022475"/>
    </source>
</evidence>
<feature type="transmembrane region" description="Helical" evidence="6">
    <location>
        <begin position="228"/>
        <end position="249"/>
    </location>
</feature>
<keyword evidence="2" id="KW-1003">Cell membrane</keyword>
<evidence type="ECO:0000256" key="5">
    <source>
        <dbReference type="ARBA" id="ARBA00023136"/>
    </source>
</evidence>